<sequence length="77" mass="8623">SHMGSNLEYGVKPGVSGKTWRSESLDFIPYFSHNCLCNNGRKSLTRMLSPKFKLVPRLVLLSQSTIFQLKTGHVGLN</sequence>
<gene>
    <name evidence="1" type="primary">ORF97609</name>
</gene>
<organism evidence="1">
    <name type="scientific">Arion vulgaris</name>
    <dbReference type="NCBI Taxonomy" id="1028688"/>
    <lineage>
        <taxon>Eukaryota</taxon>
        <taxon>Metazoa</taxon>
        <taxon>Spiralia</taxon>
        <taxon>Lophotrochozoa</taxon>
        <taxon>Mollusca</taxon>
        <taxon>Gastropoda</taxon>
        <taxon>Heterobranchia</taxon>
        <taxon>Euthyneura</taxon>
        <taxon>Panpulmonata</taxon>
        <taxon>Eupulmonata</taxon>
        <taxon>Stylommatophora</taxon>
        <taxon>Helicina</taxon>
        <taxon>Arionoidea</taxon>
        <taxon>Arionidae</taxon>
        <taxon>Arion</taxon>
    </lineage>
</organism>
<protein>
    <submittedName>
        <fullName evidence="1">Uncharacterized protein</fullName>
    </submittedName>
</protein>
<evidence type="ECO:0000313" key="1">
    <source>
        <dbReference type="EMBL" id="CEK75924.1"/>
    </source>
</evidence>
<feature type="non-terminal residue" evidence="1">
    <location>
        <position position="1"/>
    </location>
</feature>
<dbReference type="AlphaFoldDB" id="A0A0B7A4P6"/>
<feature type="non-terminal residue" evidence="1">
    <location>
        <position position="77"/>
    </location>
</feature>
<name>A0A0B7A4P6_9EUPU</name>
<reference evidence="1" key="1">
    <citation type="submission" date="2014-12" db="EMBL/GenBank/DDBJ databases">
        <title>Insight into the proteome of Arion vulgaris.</title>
        <authorList>
            <person name="Aradska J."/>
            <person name="Bulat T."/>
            <person name="Smidak R."/>
            <person name="Sarate P."/>
            <person name="Gangsoo J."/>
            <person name="Sialana F."/>
            <person name="Bilban M."/>
            <person name="Lubec G."/>
        </authorList>
    </citation>
    <scope>NUCLEOTIDE SEQUENCE</scope>
    <source>
        <tissue evidence="1">Skin</tissue>
    </source>
</reference>
<proteinExistence type="predicted"/>
<dbReference type="EMBL" id="HACG01029059">
    <property type="protein sequence ID" value="CEK75924.1"/>
    <property type="molecule type" value="Transcribed_RNA"/>
</dbReference>
<accession>A0A0B7A4P6</accession>